<reference evidence="1" key="1">
    <citation type="journal article" date="2015" name="Nature">
        <title>Complex archaea that bridge the gap between prokaryotes and eukaryotes.</title>
        <authorList>
            <person name="Spang A."/>
            <person name="Saw J.H."/>
            <person name="Jorgensen S.L."/>
            <person name="Zaremba-Niedzwiedzka K."/>
            <person name="Martijn J."/>
            <person name="Lind A.E."/>
            <person name="van Eijk R."/>
            <person name="Schleper C."/>
            <person name="Guy L."/>
            <person name="Ettema T.J."/>
        </authorList>
    </citation>
    <scope>NUCLEOTIDE SEQUENCE</scope>
</reference>
<dbReference type="EMBL" id="LAZR01001685">
    <property type="protein sequence ID" value="KKN40772.1"/>
    <property type="molecule type" value="Genomic_DNA"/>
</dbReference>
<dbReference type="AlphaFoldDB" id="A0A0F9QUZ0"/>
<gene>
    <name evidence="1" type="ORF">LCGC14_0729880</name>
</gene>
<comment type="caution">
    <text evidence="1">The sequence shown here is derived from an EMBL/GenBank/DDBJ whole genome shotgun (WGS) entry which is preliminary data.</text>
</comment>
<protein>
    <submittedName>
        <fullName evidence="1">Uncharacterized protein</fullName>
    </submittedName>
</protein>
<proteinExistence type="predicted"/>
<sequence length="147" mass="16515">METKESLCEMEHIPMSKWGKDHWSTLAYLETLAVDNSGFAKPNNPRMRTNEIRHPHLVGNIGYISSALGGSKYPTRLKDGEVKGHDDWDCVDDAIEETLVEDIGTGLNRLYKFTKLGKKAMAKLRQFKMDGGNFGDFEFVKSSGGEE</sequence>
<name>A0A0F9QUZ0_9ZZZZ</name>
<organism evidence="1">
    <name type="scientific">marine sediment metagenome</name>
    <dbReference type="NCBI Taxonomy" id="412755"/>
    <lineage>
        <taxon>unclassified sequences</taxon>
        <taxon>metagenomes</taxon>
        <taxon>ecological metagenomes</taxon>
    </lineage>
</organism>
<accession>A0A0F9QUZ0</accession>
<evidence type="ECO:0000313" key="1">
    <source>
        <dbReference type="EMBL" id="KKN40772.1"/>
    </source>
</evidence>